<name>A0A2I6S5C0_9RHOO</name>
<proteinExistence type="inferred from homology"/>
<dbReference type="FunFam" id="1.10.10.10:FF:000001">
    <property type="entry name" value="LysR family transcriptional regulator"/>
    <property type="match status" value="1"/>
</dbReference>
<dbReference type="Pfam" id="PF00126">
    <property type="entry name" value="HTH_1"/>
    <property type="match status" value="1"/>
</dbReference>
<dbReference type="PRINTS" id="PR00039">
    <property type="entry name" value="HTHLYSR"/>
</dbReference>
<evidence type="ECO:0000313" key="8">
    <source>
        <dbReference type="Proteomes" id="UP000242205"/>
    </source>
</evidence>
<dbReference type="SUPFAM" id="SSF53850">
    <property type="entry name" value="Periplasmic binding protein-like II"/>
    <property type="match status" value="1"/>
</dbReference>
<evidence type="ECO:0000313" key="7">
    <source>
        <dbReference type="EMBL" id="AUN94447.1"/>
    </source>
</evidence>
<keyword evidence="8" id="KW-1185">Reference proteome</keyword>
<feature type="domain" description="HTH lysR-type" evidence="6">
    <location>
        <begin position="6"/>
        <end position="63"/>
    </location>
</feature>
<evidence type="ECO:0000256" key="5">
    <source>
        <dbReference type="SAM" id="SignalP"/>
    </source>
</evidence>
<feature type="chain" id="PRO_5014437738" evidence="5">
    <location>
        <begin position="27"/>
        <end position="295"/>
    </location>
</feature>
<dbReference type="CDD" id="cd08432">
    <property type="entry name" value="PBP2_GcdR_TrpI_HvrB_AmpR_like"/>
    <property type="match status" value="1"/>
</dbReference>
<evidence type="ECO:0000256" key="4">
    <source>
        <dbReference type="ARBA" id="ARBA00023163"/>
    </source>
</evidence>
<dbReference type="Gene3D" id="1.10.10.10">
    <property type="entry name" value="Winged helix-like DNA-binding domain superfamily/Winged helix DNA-binding domain"/>
    <property type="match status" value="1"/>
</dbReference>
<feature type="signal peptide" evidence="5">
    <location>
        <begin position="1"/>
        <end position="26"/>
    </location>
</feature>
<dbReference type="PROSITE" id="PS50931">
    <property type="entry name" value="HTH_LYSR"/>
    <property type="match status" value="1"/>
</dbReference>
<evidence type="ECO:0000259" key="6">
    <source>
        <dbReference type="PROSITE" id="PS50931"/>
    </source>
</evidence>
<dbReference type="InterPro" id="IPR000847">
    <property type="entry name" value="LysR_HTH_N"/>
</dbReference>
<dbReference type="PANTHER" id="PTHR30537:SF74">
    <property type="entry name" value="HTH-TYPE TRANSCRIPTIONAL REGULATOR TRPI"/>
    <property type="match status" value="1"/>
</dbReference>
<evidence type="ECO:0000256" key="1">
    <source>
        <dbReference type="ARBA" id="ARBA00009437"/>
    </source>
</evidence>
<dbReference type="Proteomes" id="UP000242205">
    <property type="component" value="Chromosome"/>
</dbReference>
<dbReference type="InterPro" id="IPR005119">
    <property type="entry name" value="LysR_subst-bd"/>
</dbReference>
<dbReference type="SUPFAM" id="SSF46785">
    <property type="entry name" value="Winged helix' DNA-binding domain"/>
    <property type="match status" value="1"/>
</dbReference>
<protein>
    <submittedName>
        <fullName evidence="7">LysR family transcriptional regulator</fullName>
    </submittedName>
</protein>
<keyword evidence="5" id="KW-0732">Signal</keyword>
<dbReference type="Gene3D" id="3.40.190.10">
    <property type="entry name" value="Periplasmic binding protein-like II"/>
    <property type="match status" value="2"/>
</dbReference>
<accession>A0A2I6S5C0</accession>
<reference evidence="7 8" key="1">
    <citation type="submission" date="2018-01" db="EMBL/GenBank/DDBJ databases">
        <authorList>
            <person name="Fu G.-Y."/>
        </authorList>
    </citation>
    <scope>NUCLEOTIDE SEQUENCE [LARGE SCALE GENOMIC DNA]</scope>
    <source>
        <strain evidence="7 8">SY39</strain>
    </source>
</reference>
<evidence type="ECO:0000256" key="3">
    <source>
        <dbReference type="ARBA" id="ARBA00023125"/>
    </source>
</evidence>
<sequence>MVVRLPPLYALRTFMIAAHSASFARAAEELCVTPAAISRGIKSLEDCVGVRLFNRTHRRVELTAEGRRYFEELGDVFERMALATQNVTARQSHRALRVCAYPSFVMNWLIPRWCTYDNRAFDVYFLTTMSHDVNFEHGEIDAAVLSDRADYPGCRSDLLFTAHLIPVCSPALLGGGAPLQKIKDLDRVVMLHSDTRPNDWQYWLAANAAEVLTDEREGLRFESSNLMYEAAKAGVGVAIGIREVVQRDLATGSLVIPFGHARFAPCPYYLIYPDDREPHPALVPFRNWVIAEYHR</sequence>
<dbReference type="FunFam" id="3.40.190.10:FF:000017">
    <property type="entry name" value="Glycine cleavage system transcriptional activator"/>
    <property type="match status" value="1"/>
</dbReference>
<evidence type="ECO:0000256" key="2">
    <source>
        <dbReference type="ARBA" id="ARBA00023015"/>
    </source>
</evidence>
<dbReference type="OrthoDB" id="8683153at2"/>
<keyword evidence="3" id="KW-0238">DNA-binding</keyword>
<dbReference type="InterPro" id="IPR058163">
    <property type="entry name" value="LysR-type_TF_proteobact-type"/>
</dbReference>
<dbReference type="GO" id="GO:0043565">
    <property type="term" value="F:sequence-specific DNA binding"/>
    <property type="evidence" value="ECO:0007669"/>
    <property type="project" value="TreeGrafter"/>
</dbReference>
<keyword evidence="2" id="KW-0805">Transcription regulation</keyword>
<gene>
    <name evidence="7" type="ORF">C0099_05525</name>
</gene>
<dbReference type="InterPro" id="IPR036390">
    <property type="entry name" value="WH_DNA-bd_sf"/>
</dbReference>
<organism evidence="7 8">
    <name type="scientific">Pseudazoarcus pumilus</name>
    <dbReference type="NCBI Taxonomy" id="2067960"/>
    <lineage>
        <taxon>Bacteria</taxon>
        <taxon>Pseudomonadati</taxon>
        <taxon>Pseudomonadota</taxon>
        <taxon>Betaproteobacteria</taxon>
        <taxon>Rhodocyclales</taxon>
        <taxon>Zoogloeaceae</taxon>
        <taxon>Pseudazoarcus</taxon>
    </lineage>
</organism>
<dbReference type="EMBL" id="CP025682">
    <property type="protein sequence ID" value="AUN94447.1"/>
    <property type="molecule type" value="Genomic_DNA"/>
</dbReference>
<dbReference type="GO" id="GO:0006351">
    <property type="term" value="P:DNA-templated transcription"/>
    <property type="evidence" value="ECO:0007669"/>
    <property type="project" value="TreeGrafter"/>
</dbReference>
<comment type="similarity">
    <text evidence="1">Belongs to the LysR transcriptional regulatory family.</text>
</comment>
<dbReference type="KEGG" id="atw:C0099_05525"/>
<keyword evidence="4" id="KW-0804">Transcription</keyword>
<dbReference type="InterPro" id="IPR036388">
    <property type="entry name" value="WH-like_DNA-bd_sf"/>
</dbReference>
<dbReference type="Pfam" id="PF03466">
    <property type="entry name" value="LysR_substrate"/>
    <property type="match status" value="1"/>
</dbReference>
<dbReference type="AlphaFoldDB" id="A0A2I6S5C0"/>
<dbReference type="GO" id="GO:0003700">
    <property type="term" value="F:DNA-binding transcription factor activity"/>
    <property type="evidence" value="ECO:0007669"/>
    <property type="project" value="InterPro"/>
</dbReference>
<dbReference type="PANTHER" id="PTHR30537">
    <property type="entry name" value="HTH-TYPE TRANSCRIPTIONAL REGULATOR"/>
    <property type="match status" value="1"/>
</dbReference>